<accession>A0ABT0G262</accession>
<dbReference type="Pfam" id="PF08241">
    <property type="entry name" value="Methyltransf_11"/>
    <property type="match status" value="1"/>
</dbReference>
<dbReference type="Gene3D" id="3.40.50.150">
    <property type="entry name" value="Vaccinia Virus protein VP39"/>
    <property type="match status" value="1"/>
</dbReference>
<dbReference type="RefSeq" id="WP_242371055.1">
    <property type="nucleotide sequence ID" value="NZ_JAKRKC020000002.1"/>
</dbReference>
<dbReference type="InterPro" id="IPR029063">
    <property type="entry name" value="SAM-dependent_MTases_sf"/>
</dbReference>
<reference evidence="2 3" key="1">
    <citation type="submission" date="2022-04" db="EMBL/GenBank/DDBJ databases">
        <title>Genome draft of Actinomadura sp. ATCC 31491.</title>
        <authorList>
            <person name="Shi X."/>
            <person name="Du Y."/>
        </authorList>
    </citation>
    <scope>NUCLEOTIDE SEQUENCE [LARGE SCALE GENOMIC DNA]</scope>
    <source>
        <strain evidence="2 3">ATCC 31491</strain>
    </source>
</reference>
<keyword evidence="2" id="KW-0489">Methyltransferase</keyword>
<name>A0ABT0G262_9ACTN</name>
<gene>
    <name evidence="2" type="ORF">MF672_031025</name>
</gene>
<evidence type="ECO:0000313" key="2">
    <source>
        <dbReference type="EMBL" id="MCK2218191.1"/>
    </source>
</evidence>
<sequence>MNGNPYETIGLGYSQHRRPDPRIAGQIEQALGSATTVVNVGAGTGSYEPRDRRVTAVEPSTVMMRQRPPGSAPVVQGYAESLPFPDRSFDAAMAILTVHHWTDPAAGLAELRRVSARQVVLTWDPAVTARFWLVEEYLPQISEAEAGLASLDLVQSWLRREGAQVSVVPVPVAADCTDGFLGAYWRRPHRYLDPRARAAVSALANLDQHLVERAMRRLEIDLATGHWHERHRDLLDSHTLDLGYRLVTAAPPAGADQTGA</sequence>
<protein>
    <submittedName>
        <fullName evidence="2">Class I SAM-dependent methyltransferase</fullName>
    </submittedName>
</protein>
<dbReference type="EMBL" id="JAKRKC020000002">
    <property type="protein sequence ID" value="MCK2218191.1"/>
    <property type="molecule type" value="Genomic_DNA"/>
</dbReference>
<proteinExistence type="predicted"/>
<dbReference type="SUPFAM" id="SSF53335">
    <property type="entry name" value="S-adenosyl-L-methionine-dependent methyltransferases"/>
    <property type="match status" value="1"/>
</dbReference>
<dbReference type="GO" id="GO:0008168">
    <property type="term" value="F:methyltransferase activity"/>
    <property type="evidence" value="ECO:0007669"/>
    <property type="project" value="UniProtKB-KW"/>
</dbReference>
<evidence type="ECO:0000313" key="3">
    <source>
        <dbReference type="Proteomes" id="UP001317259"/>
    </source>
</evidence>
<dbReference type="CDD" id="cd02440">
    <property type="entry name" value="AdoMet_MTases"/>
    <property type="match status" value="1"/>
</dbReference>
<feature type="domain" description="Methyltransferase type 11" evidence="1">
    <location>
        <begin position="39"/>
        <end position="115"/>
    </location>
</feature>
<keyword evidence="2" id="KW-0808">Transferase</keyword>
<evidence type="ECO:0000259" key="1">
    <source>
        <dbReference type="Pfam" id="PF08241"/>
    </source>
</evidence>
<dbReference type="InterPro" id="IPR013216">
    <property type="entry name" value="Methyltransf_11"/>
</dbReference>
<dbReference type="Proteomes" id="UP001317259">
    <property type="component" value="Unassembled WGS sequence"/>
</dbReference>
<keyword evidence="3" id="KW-1185">Reference proteome</keyword>
<dbReference type="GO" id="GO:0032259">
    <property type="term" value="P:methylation"/>
    <property type="evidence" value="ECO:0007669"/>
    <property type="project" value="UniProtKB-KW"/>
</dbReference>
<comment type="caution">
    <text evidence="2">The sequence shown here is derived from an EMBL/GenBank/DDBJ whole genome shotgun (WGS) entry which is preliminary data.</text>
</comment>
<organism evidence="2 3">
    <name type="scientific">Actinomadura luzonensis</name>
    <dbReference type="NCBI Taxonomy" id="2805427"/>
    <lineage>
        <taxon>Bacteria</taxon>
        <taxon>Bacillati</taxon>
        <taxon>Actinomycetota</taxon>
        <taxon>Actinomycetes</taxon>
        <taxon>Streptosporangiales</taxon>
        <taxon>Thermomonosporaceae</taxon>
        <taxon>Actinomadura</taxon>
    </lineage>
</organism>